<dbReference type="InterPro" id="IPR018506">
    <property type="entry name" value="Cyt_B5_heme-BS"/>
</dbReference>
<feature type="binding site" evidence="18">
    <location>
        <position position="292"/>
    </location>
    <ligand>
        <name>Zn(2+)</name>
        <dbReference type="ChEBI" id="CHEBI:29105"/>
        <label>1</label>
    </ligand>
</feature>
<keyword evidence="12 21" id="KW-1133">Transmembrane helix</keyword>
<evidence type="ECO:0000256" key="19">
    <source>
        <dbReference type="PIRSR" id="PIRSR005149-50"/>
    </source>
</evidence>
<dbReference type="PIRSF" id="PIRSF005149">
    <property type="entry name" value="IPC-B_HD"/>
    <property type="match status" value="1"/>
</dbReference>
<evidence type="ECO:0000256" key="5">
    <source>
        <dbReference type="ARBA" id="ARBA00022516"/>
    </source>
</evidence>
<evidence type="ECO:0000256" key="6">
    <source>
        <dbReference type="ARBA" id="ARBA00022617"/>
    </source>
</evidence>
<dbReference type="KEGG" id="ffu:CLAFUR5_03021"/>
<dbReference type="GO" id="GO:0006633">
    <property type="term" value="P:fatty acid biosynthetic process"/>
    <property type="evidence" value="ECO:0007669"/>
    <property type="project" value="UniProtKB-KW"/>
</dbReference>
<keyword evidence="9" id="KW-0256">Endoplasmic reticulum</keyword>
<dbReference type="GO" id="GO:0005506">
    <property type="term" value="F:iron ion binding"/>
    <property type="evidence" value="ECO:0007669"/>
    <property type="project" value="InterPro"/>
</dbReference>
<feature type="region of interest" description="Disordered" evidence="20">
    <location>
        <begin position="135"/>
        <end position="162"/>
    </location>
</feature>
<feature type="binding site" evidence="18">
    <location>
        <position position="352"/>
    </location>
    <ligand>
        <name>Zn(2+)</name>
        <dbReference type="ChEBI" id="CHEBI:29105"/>
        <label>1</label>
    </ligand>
</feature>
<feature type="binding site" evidence="18">
    <location>
        <position position="268"/>
    </location>
    <ligand>
        <name>Zn(2+)</name>
        <dbReference type="ChEBI" id="CHEBI:29105"/>
        <label>1</label>
    </ligand>
</feature>
<keyword evidence="7 21" id="KW-0812">Transmembrane</keyword>
<keyword evidence="5" id="KW-0444">Lipid biosynthesis</keyword>
<dbReference type="Pfam" id="PF00173">
    <property type="entry name" value="Cyt-b5"/>
    <property type="match status" value="1"/>
</dbReference>
<dbReference type="EMBL" id="CP090164">
    <property type="protein sequence ID" value="UJO14045.1"/>
    <property type="molecule type" value="Genomic_DNA"/>
</dbReference>
<dbReference type="PANTHER" id="PTHR12863:SF1">
    <property type="entry name" value="FATTY ACID 2-HYDROXYLASE"/>
    <property type="match status" value="1"/>
</dbReference>
<comment type="cofactor">
    <cofactor evidence="18">
        <name>Zn(2+)</name>
        <dbReference type="ChEBI" id="CHEBI:29105"/>
    </cofactor>
    <text evidence="18">Binds 2 Zn(2+) ions per subunit that likely form a catalytic dimetal center.</text>
</comment>
<dbReference type="Gene3D" id="3.10.120.10">
    <property type="entry name" value="Cytochrome b5-like heme/steroid binding domain"/>
    <property type="match status" value="1"/>
</dbReference>
<feature type="binding site" evidence="18">
    <location>
        <position position="356"/>
    </location>
    <ligand>
        <name>Zn(2+)</name>
        <dbReference type="ChEBI" id="CHEBI:29105"/>
        <label>1</label>
    </ligand>
</feature>
<feature type="binding site" description="axial binding residue" evidence="19">
    <location>
        <position position="41"/>
    </location>
    <ligand>
        <name>heme</name>
        <dbReference type="ChEBI" id="CHEBI:30413"/>
    </ligand>
    <ligandPart>
        <name>Fe</name>
        <dbReference type="ChEBI" id="CHEBI:18248"/>
    </ligandPart>
</feature>
<evidence type="ECO:0000256" key="21">
    <source>
        <dbReference type="SAM" id="Phobius"/>
    </source>
</evidence>
<keyword evidence="15" id="KW-0443">Lipid metabolism</keyword>
<evidence type="ECO:0000256" key="4">
    <source>
        <dbReference type="ARBA" id="ARBA00005747"/>
    </source>
</evidence>
<evidence type="ECO:0000256" key="16">
    <source>
        <dbReference type="ARBA" id="ARBA00023136"/>
    </source>
</evidence>
<evidence type="ECO:0000256" key="20">
    <source>
        <dbReference type="SAM" id="MobiDB-lite"/>
    </source>
</evidence>
<sequence length="410" mass="46932">MPGRTLPTLPSAEVAAHNTSKSCYVTVGTKVYDITPFLEDHPGGGDLIVEYGGKDVKEIMQDEVSHAHSESAWEILDDHLIGFVATDKVLEAVKEGNDPFAVLLMEPTSKGMKDLEQAGNGAAAEVKARDQVVANGEGEHKPVFESTGMSSEEDLNKETDPSSDYKKHKFLDLNKPLLMQVFLGNFSKKFYLEQVHRPRHYKGGDSAPLFGNFLEPLSKTPWWIVPTVWWPPVAYGTFLCAQYFSFPILAAYWITGLCIWTIVEYGLHRCLFHLDDHLPDNRYAITLHFLLHGIHHYLPMDRLRLVMPPTLFIVLATPFWHLAHTVFFYDWYAAVAVYCGGIFGYTMYDMTHYFLHHKNLPAYYRELKKYHLQHHFMDYENGFGVTSRFWDRIFKTELPPPPTPKVLKTT</sequence>
<keyword evidence="8 18" id="KW-0479">Metal-binding</keyword>
<proteinExistence type="inferred from homology"/>
<dbReference type="GO" id="GO:0005789">
    <property type="term" value="C:endoplasmic reticulum membrane"/>
    <property type="evidence" value="ECO:0007669"/>
    <property type="project" value="UniProtKB-SubCell"/>
</dbReference>
<dbReference type="SUPFAM" id="SSF55856">
    <property type="entry name" value="Cytochrome b5-like heme/steroid binding domain"/>
    <property type="match status" value="1"/>
</dbReference>
<dbReference type="GO" id="GO:0020037">
    <property type="term" value="F:heme binding"/>
    <property type="evidence" value="ECO:0007669"/>
    <property type="project" value="InterPro"/>
</dbReference>
<evidence type="ECO:0000256" key="7">
    <source>
        <dbReference type="ARBA" id="ARBA00022692"/>
    </source>
</evidence>
<feature type="binding site" evidence="18">
    <location>
        <position position="375"/>
    </location>
    <ligand>
        <name>Zn(2+)</name>
        <dbReference type="ChEBI" id="CHEBI:29105"/>
        <label>1</label>
    </ligand>
</feature>
<dbReference type="GeneID" id="71982899"/>
<reference evidence="23" key="1">
    <citation type="submission" date="2021-12" db="EMBL/GenBank/DDBJ databases">
        <authorList>
            <person name="Zaccaron A."/>
            <person name="Stergiopoulos I."/>
        </authorList>
    </citation>
    <scope>NUCLEOTIDE SEQUENCE</scope>
    <source>
        <strain evidence="23">Race5_Kim</strain>
    </source>
</reference>
<feature type="binding site" evidence="18">
    <location>
        <position position="371"/>
    </location>
    <ligand>
        <name>Zn(2+)</name>
        <dbReference type="ChEBI" id="CHEBI:29105"/>
        <label>1</label>
    </ligand>
</feature>
<evidence type="ECO:0000313" key="23">
    <source>
        <dbReference type="EMBL" id="UJO14045.1"/>
    </source>
</evidence>
<name>A0A9Q8LAR4_PASFU</name>
<dbReference type="InterPro" id="IPR001199">
    <property type="entry name" value="Cyt_B5-like_heme/steroid-bd"/>
</dbReference>
<evidence type="ECO:0000313" key="24">
    <source>
        <dbReference type="Proteomes" id="UP000756132"/>
    </source>
</evidence>
<evidence type="ECO:0000256" key="14">
    <source>
        <dbReference type="ARBA" id="ARBA00023004"/>
    </source>
</evidence>
<feature type="transmembrane region" description="Helical" evidence="21">
    <location>
        <begin position="305"/>
        <end position="323"/>
    </location>
</feature>
<evidence type="ECO:0000256" key="3">
    <source>
        <dbReference type="ARBA" id="ARBA00005189"/>
    </source>
</evidence>
<dbReference type="Proteomes" id="UP000756132">
    <property type="component" value="Chromosome 2"/>
</dbReference>
<feature type="transmembrane region" description="Helical" evidence="21">
    <location>
        <begin position="243"/>
        <end position="263"/>
    </location>
</feature>
<feature type="binding site" description="axial binding residue" evidence="19">
    <location>
        <position position="68"/>
    </location>
    <ligand>
        <name>heme</name>
        <dbReference type="ChEBI" id="CHEBI:30413"/>
    </ligand>
    <ligandPart>
        <name>Fe</name>
        <dbReference type="ChEBI" id="CHEBI:18248"/>
    </ligandPart>
</feature>
<evidence type="ECO:0000256" key="12">
    <source>
        <dbReference type="ARBA" id="ARBA00022989"/>
    </source>
</evidence>
<dbReference type="Pfam" id="PF04116">
    <property type="entry name" value="FA_hydroxylase"/>
    <property type="match status" value="1"/>
</dbReference>
<reference evidence="23" key="2">
    <citation type="journal article" date="2022" name="Microb. Genom.">
        <title>A chromosome-scale genome assembly of the tomato pathogen Cladosporium fulvum reveals a compartmentalized genome architecture and the presence of a dispensable chromosome.</title>
        <authorList>
            <person name="Zaccaron A.Z."/>
            <person name="Chen L.H."/>
            <person name="Samaras A."/>
            <person name="Stergiopoulos I."/>
        </authorList>
    </citation>
    <scope>NUCLEOTIDE SEQUENCE</scope>
    <source>
        <strain evidence="23">Race5_Kim</strain>
    </source>
</reference>
<keyword evidence="17" id="KW-0275">Fatty acid biosynthesis</keyword>
<comment type="similarity">
    <text evidence="4">Belongs to the sterol desaturase family. SCS7 subfamily.</text>
</comment>
<evidence type="ECO:0000256" key="2">
    <source>
        <dbReference type="ARBA" id="ARBA00004991"/>
    </source>
</evidence>
<keyword evidence="6 19" id="KW-0349">Heme</keyword>
<dbReference type="InterPro" id="IPR014430">
    <property type="entry name" value="Scs7"/>
</dbReference>
<keyword evidence="13" id="KW-0560">Oxidoreductase</keyword>
<evidence type="ECO:0000256" key="10">
    <source>
        <dbReference type="ARBA" id="ARBA00022832"/>
    </source>
</evidence>
<dbReference type="OrthoDB" id="2204368at2759"/>
<evidence type="ECO:0000256" key="13">
    <source>
        <dbReference type="ARBA" id="ARBA00023002"/>
    </source>
</evidence>
<dbReference type="InterPro" id="IPR036400">
    <property type="entry name" value="Cyt_B5-like_heme/steroid_sf"/>
</dbReference>
<feature type="binding site" evidence="18">
    <location>
        <position position="374"/>
    </location>
    <ligand>
        <name>Zn(2+)</name>
        <dbReference type="ChEBI" id="CHEBI:29105"/>
        <label>1</label>
    </ligand>
</feature>
<feature type="transmembrane region" description="Helical" evidence="21">
    <location>
        <begin position="329"/>
        <end position="348"/>
    </location>
</feature>
<evidence type="ECO:0000256" key="8">
    <source>
        <dbReference type="ARBA" id="ARBA00022723"/>
    </source>
</evidence>
<keyword evidence="14 19" id="KW-0408">Iron</keyword>
<evidence type="ECO:0000256" key="1">
    <source>
        <dbReference type="ARBA" id="ARBA00004477"/>
    </source>
</evidence>
<feature type="domain" description="Cytochrome b5 heme-binding" evidence="22">
    <location>
        <begin position="6"/>
        <end position="85"/>
    </location>
</feature>
<keyword evidence="24" id="KW-1185">Reference proteome</keyword>
<dbReference type="InterPro" id="IPR006694">
    <property type="entry name" value="Fatty_acid_hydroxylase"/>
</dbReference>
<evidence type="ECO:0000256" key="11">
    <source>
        <dbReference type="ARBA" id="ARBA00022833"/>
    </source>
</evidence>
<feature type="binding site" evidence="18">
    <location>
        <position position="296"/>
    </location>
    <ligand>
        <name>Zn(2+)</name>
        <dbReference type="ChEBI" id="CHEBI:29105"/>
        <label>1</label>
    </ligand>
</feature>
<comment type="subcellular location">
    <subcellularLocation>
        <location evidence="1">Endoplasmic reticulum membrane</location>
        <topology evidence="1">Multi-pass membrane protein</topology>
    </subcellularLocation>
</comment>
<keyword evidence="11 18" id="KW-0862">Zinc</keyword>
<comment type="cofactor">
    <cofactor evidence="19">
        <name>Fe cation</name>
        <dbReference type="ChEBI" id="CHEBI:24875"/>
    </cofactor>
</comment>
<feature type="binding site" evidence="18">
    <location>
        <position position="295"/>
    </location>
    <ligand>
        <name>Zn(2+)</name>
        <dbReference type="ChEBI" id="CHEBI:29105"/>
        <label>1</label>
    </ligand>
</feature>
<dbReference type="RefSeq" id="XP_047758411.1">
    <property type="nucleotide sequence ID" value="XM_047902169.1"/>
</dbReference>
<dbReference type="PANTHER" id="PTHR12863">
    <property type="entry name" value="FATTY ACID HYDROXYLASE"/>
    <property type="match status" value="1"/>
</dbReference>
<gene>
    <name evidence="23" type="ORF">CLAFUR5_03021</name>
</gene>
<keyword evidence="10" id="KW-0276">Fatty acid metabolism</keyword>
<dbReference type="SMART" id="SM01117">
    <property type="entry name" value="Cyt-b5"/>
    <property type="match status" value="1"/>
</dbReference>
<comment type="pathway">
    <text evidence="2">Sphingolipid metabolism.</text>
</comment>
<comment type="pathway">
    <text evidence="3">Lipid metabolism.</text>
</comment>
<keyword evidence="16 21" id="KW-0472">Membrane</keyword>
<dbReference type="PROSITE" id="PS50255">
    <property type="entry name" value="CYTOCHROME_B5_2"/>
    <property type="match status" value="1"/>
</dbReference>
<feature type="binding site" evidence="18">
    <location>
        <position position="273"/>
    </location>
    <ligand>
        <name>Zn(2+)</name>
        <dbReference type="ChEBI" id="CHEBI:29105"/>
        <label>1</label>
    </ligand>
</feature>
<protein>
    <submittedName>
        <fullName evidence="23">Ceramide very long chain fatty acid hydroxylase SCS7</fullName>
    </submittedName>
</protein>
<dbReference type="PROSITE" id="PS00191">
    <property type="entry name" value="CYTOCHROME_B5_1"/>
    <property type="match status" value="1"/>
</dbReference>
<evidence type="ECO:0000259" key="22">
    <source>
        <dbReference type="PROSITE" id="PS50255"/>
    </source>
</evidence>
<evidence type="ECO:0000256" key="18">
    <source>
        <dbReference type="PIRSR" id="PIRSR005149-1"/>
    </source>
</evidence>
<evidence type="ECO:0000256" key="17">
    <source>
        <dbReference type="ARBA" id="ARBA00023160"/>
    </source>
</evidence>
<dbReference type="OMA" id="WTIIEYV"/>
<dbReference type="PRINTS" id="PR00363">
    <property type="entry name" value="CYTOCHROMEB5"/>
</dbReference>
<organism evidence="23 24">
    <name type="scientific">Passalora fulva</name>
    <name type="common">Tomato leaf mold</name>
    <name type="synonym">Cladosporium fulvum</name>
    <dbReference type="NCBI Taxonomy" id="5499"/>
    <lineage>
        <taxon>Eukaryota</taxon>
        <taxon>Fungi</taxon>
        <taxon>Dikarya</taxon>
        <taxon>Ascomycota</taxon>
        <taxon>Pezizomycotina</taxon>
        <taxon>Dothideomycetes</taxon>
        <taxon>Dothideomycetidae</taxon>
        <taxon>Mycosphaerellales</taxon>
        <taxon>Mycosphaerellaceae</taxon>
        <taxon>Fulvia</taxon>
    </lineage>
</organism>
<dbReference type="AlphaFoldDB" id="A0A9Q8LAR4"/>
<accession>A0A9Q8LAR4</accession>
<evidence type="ECO:0000256" key="15">
    <source>
        <dbReference type="ARBA" id="ARBA00023098"/>
    </source>
</evidence>
<evidence type="ECO:0000256" key="9">
    <source>
        <dbReference type="ARBA" id="ARBA00022824"/>
    </source>
</evidence>
<dbReference type="GO" id="GO:0080132">
    <property type="term" value="F:fatty acid 2-hydroxylase activity"/>
    <property type="evidence" value="ECO:0007669"/>
    <property type="project" value="InterPro"/>
</dbReference>